<evidence type="ECO:0000256" key="4">
    <source>
        <dbReference type="ARBA" id="ARBA00023186"/>
    </source>
</evidence>
<dbReference type="Proteomes" id="UP000051992">
    <property type="component" value="Unassembled WGS sequence"/>
</dbReference>
<dbReference type="Pfam" id="PF05239">
    <property type="entry name" value="PRC"/>
    <property type="match status" value="1"/>
</dbReference>
<dbReference type="PATRIC" id="fig|1629.5.peg.1100"/>
<dbReference type="InterPro" id="IPR002676">
    <property type="entry name" value="RimM_N"/>
</dbReference>
<evidence type="ECO:0000256" key="1">
    <source>
        <dbReference type="ARBA" id="ARBA00022490"/>
    </source>
</evidence>
<comment type="subcellular location">
    <subcellularLocation>
        <location evidence="5">Cytoplasm</location>
    </subcellularLocation>
</comment>
<reference evidence="9 11" key="2">
    <citation type="submission" date="2018-06" db="EMBL/GenBank/DDBJ databases">
        <authorList>
            <consortium name="Pathogen Informatics"/>
            <person name="Doyle S."/>
        </authorList>
    </citation>
    <scope>NUCLEOTIDE SEQUENCE [LARGE SCALE GENOMIC DNA]</scope>
    <source>
        <strain evidence="9 11">NCTC13645</strain>
    </source>
</reference>
<dbReference type="Proteomes" id="UP000254621">
    <property type="component" value="Unassembled WGS sequence"/>
</dbReference>
<dbReference type="GO" id="GO:0005840">
    <property type="term" value="C:ribosome"/>
    <property type="evidence" value="ECO:0007669"/>
    <property type="project" value="InterPro"/>
</dbReference>
<dbReference type="InterPro" id="IPR009000">
    <property type="entry name" value="Transl_B-barrel_sf"/>
</dbReference>
<name>A0A0R2H086_WEIVI</name>
<evidence type="ECO:0000259" key="7">
    <source>
        <dbReference type="Pfam" id="PF05239"/>
    </source>
</evidence>
<comment type="similarity">
    <text evidence="5">Belongs to the RimM family.</text>
</comment>
<dbReference type="InterPro" id="IPR027275">
    <property type="entry name" value="PRC-brl_dom"/>
</dbReference>
<comment type="subunit">
    <text evidence="5">Binds ribosomal protein uS19.</text>
</comment>
<comment type="domain">
    <text evidence="5">The PRC barrel domain binds ribosomal protein uS19.</text>
</comment>
<dbReference type="InterPro" id="IPR036976">
    <property type="entry name" value="RimM_N_sf"/>
</dbReference>
<protein>
    <recommendedName>
        <fullName evidence="5">Ribosome maturation factor RimM</fullName>
    </recommendedName>
</protein>
<dbReference type="AlphaFoldDB" id="A0A0R2H086"/>
<evidence type="ECO:0000259" key="6">
    <source>
        <dbReference type="Pfam" id="PF01782"/>
    </source>
</evidence>
<reference evidence="8 10" key="1">
    <citation type="journal article" date="2015" name="Genome Announc.">
        <title>Expanding the biotechnology potential of lactobacilli through comparative genomics of 213 strains and associated genera.</title>
        <authorList>
            <person name="Sun Z."/>
            <person name="Harris H.M."/>
            <person name="McCann A."/>
            <person name="Guo C."/>
            <person name="Argimon S."/>
            <person name="Zhang W."/>
            <person name="Yang X."/>
            <person name="Jeffery I.B."/>
            <person name="Cooney J.C."/>
            <person name="Kagawa T.F."/>
            <person name="Liu W."/>
            <person name="Song Y."/>
            <person name="Salvetti E."/>
            <person name="Wrobel A."/>
            <person name="Rasinkangas P."/>
            <person name="Parkhill J."/>
            <person name="Rea M.C."/>
            <person name="O'Sullivan O."/>
            <person name="Ritari J."/>
            <person name="Douillard F.P."/>
            <person name="Paul Ross R."/>
            <person name="Yang R."/>
            <person name="Briner A.E."/>
            <person name="Felis G.E."/>
            <person name="de Vos W.M."/>
            <person name="Barrangou R."/>
            <person name="Klaenhammer T.R."/>
            <person name="Caufield P.W."/>
            <person name="Cui Y."/>
            <person name="Zhang H."/>
            <person name="O'Toole P.W."/>
        </authorList>
    </citation>
    <scope>NUCLEOTIDE SEQUENCE [LARGE SCALE GENOMIC DNA]</scope>
    <source>
        <strain evidence="8 10">DSM 20410</strain>
    </source>
</reference>
<comment type="function">
    <text evidence="5">An accessory protein needed during the final step in the assembly of 30S ribosomal subunit, possibly for assembly of the head region. Essential for efficient processing of 16S rRNA. May be needed both before and after RbfA during the maturation of 16S rRNA. It has affinity for free ribosomal 30S subunits but not for 70S ribosomes.</text>
</comment>
<feature type="domain" description="RimM N-terminal" evidence="6">
    <location>
        <begin position="6"/>
        <end position="86"/>
    </location>
</feature>
<dbReference type="Gene3D" id="2.40.30.60">
    <property type="entry name" value="RimM"/>
    <property type="match status" value="1"/>
</dbReference>
<keyword evidence="3 5" id="KW-0698">rRNA processing</keyword>
<evidence type="ECO:0000313" key="8">
    <source>
        <dbReference type="EMBL" id="KRN46120.1"/>
    </source>
</evidence>
<evidence type="ECO:0000313" key="9">
    <source>
        <dbReference type="EMBL" id="SUP61142.1"/>
    </source>
</evidence>
<dbReference type="STRING" id="1629.IV50_GL001093"/>
<sequence>MSLFKVGKIVNTHGIRGEVRVIPITDFPEERFQVGEQLVVDGKTPTTVTIKTVRPHKQFILLSFEDMQDINLVEQFKGHDLLVDETEVAELDSEDEYYYHDIVGLEVIDQATQASLGKVSEIMELPANDVWVVKKKGADDLLLPNIKQVVLAVDLDAGKVFVNQLEEI</sequence>
<dbReference type="GO" id="GO:0006364">
    <property type="term" value="P:rRNA processing"/>
    <property type="evidence" value="ECO:0007669"/>
    <property type="project" value="UniProtKB-UniRule"/>
</dbReference>
<dbReference type="SUPFAM" id="SSF50447">
    <property type="entry name" value="Translation proteins"/>
    <property type="match status" value="1"/>
</dbReference>
<dbReference type="PANTHER" id="PTHR33692">
    <property type="entry name" value="RIBOSOME MATURATION FACTOR RIMM"/>
    <property type="match status" value="1"/>
</dbReference>
<keyword evidence="2 5" id="KW-0690">Ribosome biogenesis</keyword>
<dbReference type="Gene3D" id="2.30.30.240">
    <property type="entry name" value="PRC-barrel domain"/>
    <property type="match status" value="1"/>
</dbReference>
<keyword evidence="4 5" id="KW-0143">Chaperone</keyword>
<dbReference type="RefSeq" id="WP_057746214.1">
    <property type="nucleotide sequence ID" value="NZ_BJLU01000005.1"/>
</dbReference>
<dbReference type="OrthoDB" id="9810331at2"/>
<accession>A0A0R2H086</accession>
<evidence type="ECO:0000313" key="10">
    <source>
        <dbReference type="Proteomes" id="UP000051992"/>
    </source>
</evidence>
<feature type="domain" description="PRC-barrel" evidence="7">
    <location>
        <begin position="94"/>
        <end position="167"/>
    </location>
</feature>
<dbReference type="GO" id="GO:0005737">
    <property type="term" value="C:cytoplasm"/>
    <property type="evidence" value="ECO:0007669"/>
    <property type="project" value="UniProtKB-SubCell"/>
</dbReference>
<dbReference type="GO" id="GO:0043022">
    <property type="term" value="F:ribosome binding"/>
    <property type="evidence" value="ECO:0007669"/>
    <property type="project" value="InterPro"/>
</dbReference>
<dbReference type="SUPFAM" id="SSF50346">
    <property type="entry name" value="PRC-barrel domain"/>
    <property type="match status" value="1"/>
</dbReference>
<organism evidence="8 10">
    <name type="scientific">Weissella viridescens</name>
    <name type="common">Lactobacillus viridescens</name>
    <dbReference type="NCBI Taxonomy" id="1629"/>
    <lineage>
        <taxon>Bacteria</taxon>
        <taxon>Bacillati</taxon>
        <taxon>Bacillota</taxon>
        <taxon>Bacilli</taxon>
        <taxon>Lactobacillales</taxon>
        <taxon>Lactobacillaceae</taxon>
        <taxon>Weissella</taxon>
    </lineage>
</organism>
<dbReference type="Pfam" id="PF01782">
    <property type="entry name" value="RimM"/>
    <property type="match status" value="1"/>
</dbReference>
<dbReference type="PANTHER" id="PTHR33692:SF1">
    <property type="entry name" value="RIBOSOME MATURATION FACTOR RIMM"/>
    <property type="match status" value="1"/>
</dbReference>
<evidence type="ECO:0000256" key="2">
    <source>
        <dbReference type="ARBA" id="ARBA00022517"/>
    </source>
</evidence>
<dbReference type="HAMAP" id="MF_00014">
    <property type="entry name" value="Ribosome_mat_RimM"/>
    <property type="match status" value="1"/>
</dbReference>
<gene>
    <name evidence="5 9" type="primary">rimM</name>
    <name evidence="8" type="ORF">IV50_GL001093</name>
    <name evidence="9" type="ORF">NCTC13645_02274</name>
</gene>
<proteinExistence type="inferred from homology"/>
<keyword evidence="1 5" id="KW-0963">Cytoplasm</keyword>
<evidence type="ECO:0000256" key="3">
    <source>
        <dbReference type="ARBA" id="ARBA00022552"/>
    </source>
</evidence>
<dbReference type="GO" id="GO:0042274">
    <property type="term" value="P:ribosomal small subunit biogenesis"/>
    <property type="evidence" value="ECO:0007669"/>
    <property type="project" value="UniProtKB-UniRule"/>
</dbReference>
<dbReference type="InterPro" id="IPR011033">
    <property type="entry name" value="PRC_barrel-like_sf"/>
</dbReference>
<dbReference type="NCBIfam" id="TIGR02273">
    <property type="entry name" value="16S_RimM"/>
    <property type="match status" value="1"/>
</dbReference>
<keyword evidence="10" id="KW-1185">Reference proteome</keyword>
<dbReference type="InterPro" id="IPR011961">
    <property type="entry name" value="RimM"/>
</dbReference>
<dbReference type="GeneID" id="86899027"/>
<dbReference type="EMBL" id="UHIV01000006">
    <property type="protein sequence ID" value="SUP61142.1"/>
    <property type="molecule type" value="Genomic_DNA"/>
</dbReference>
<evidence type="ECO:0000256" key="5">
    <source>
        <dbReference type="HAMAP-Rule" id="MF_00014"/>
    </source>
</evidence>
<evidence type="ECO:0000313" key="11">
    <source>
        <dbReference type="Proteomes" id="UP000254621"/>
    </source>
</evidence>
<dbReference type="EMBL" id="JQBM01000003">
    <property type="protein sequence ID" value="KRN46120.1"/>
    <property type="molecule type" value="Genomic_DNA"/>
</dbReference>